<dbReference type="EMBL" id="KB008156">
    <property type="protein sequence ID" value="ELR11236.1"/>
    <property type="molecule type" value="Genomic_DNA"/>
</dbReference>
<dbReference type="RefSeq" id="XP_004333249.1">
    <property type="nucleotide sequence ID" value="XM_004333201.1"/>
</dbReference>
<protein>
    <submittedName>
        <fullName evidence="1">Uncharacterized protein</fullName>
    </submittedName>
</protein>
<name>L8GGB8_ACACF</name>
<keyword evidence="2" id="KW-1185">Reference proteome</keyword>
<evidence type="ECO:0000313" key="1">
    <source>
        <dbReference type="EMBL" id="ELR11236.1"/>
    </source>
</evidence>
<proteinExistence type="predicted"/>
<dbReference type="GeneID" id="14911566"/>
<evidence type="ECO:0000313" key="2">
    <source>
        <dbReference type="Proteomes" id="UP000011083"/>
    </source>
</evidence>
<dbReference type="KEGG" id="acan:ACA1_389570"/>
<dbReference type="VEuPathDB" id="AmoebaDB:ACA1_389570"/>
<dbReference type="Proteomes" id="UP000011083">
    <property type="component" value="Unassembled WGS sequence"/>
</dbReference>
<organism evidence="1 2">
    <name type="scientific">Acanthamoeba castellanii (strain ATCC 30010 / Neff)</name>
    <dbReference type="NCBI Taxonomy" id="1257118"/>
    <lineage>
        <taxon>Eukaryota</taxon>
        <taxon>Amoebozoa</taxon>
        <taxon>Discosea</taxon>
        <taxon>Longamoebia</taxon>
        <taxon>Centramoebida</taxon>
        <taxon>Acanthamoebidae</taxon>
        <taxon>Acanthamoeba</taxon>
    </lineage>
</organism>
<dbReference type="OrthoDB" id="10261066at2759"/>
<dbReference type="AlphaFoldDB" id="L8GGB8"/>
<reference evidence="1 2" key="1">
    <citation type="journal article" date="2013" name="Genome Biol.">
        <title>Genome of Acanthamoeba castellanii highlights extensive lateral gene transfer and early evolution of tyrosine kinase signaling.</title>
        <authorList>
            <person name="Clarke M."/>
            <person name="Lohan A.J."/>
            <person name="Liu B."/>
            <person name="Lagkouvardos I."/>
            <person name="Roy S."/>
            <person name="Zafar N."/>
            <person name="Bertelli C."/>
            <person name="Schilde C."/>
            <person name="Kianianmomeni A."/>
            <person name="Burglin T.R."/>
            <person name="Frech C."/>
            <person name="Turcotte B."/>
            <person name="Kopec K.O."/>
            <person name="Synnott J.M."/>
            <person name="Choo C."/>
            <person name="Paponov I."/>
            <person name="Finkler A."/>
            <person name="Soon Heng Tan C."/>
            <person name="Hutchins A.P."/>
            <person name="Weinmeier T."/>
            <person name="Rattei T."/>
            <person name="Chu J.S."/>
            <person name="Gimenez G."/>
            <person name="Irimia M."/>
            <person name="Rigden D.J."/>
            <person name="Fitzpatrick D.A."/>
            <person name="Lorenzo-Morales J."/>
            <person name="Bateman A."/>
            <person name="Chiu C.H."/>
            <person name="Tang P."/>
            <person name="Hegemann P."/>
            <person name="Fromm H."/>
            <person name="Raoult D."/>
            <person name="Greub G."/>
            <person name="Miranda-Saavedra D."/>
            <person name="Chen N."/>
            <person name="Nash P."/>
            <person name="Ginger M.L."/>
            <person name="Horn M."/>
            <person name="Schaap P."/>
            <person name="Caler L."/>
            <person name="Loftus B."/>
        </authorList>
    </citation>
    <scope>NUCLEOTIDE SEQUENCE [LARGE SCALE GENOMIC DNA]</scope>
    <source>
        <strain evidence="1 2">Neff</strain>
    </source>
</reference>
<gene>
    <name evidence="1" type="ORF">ACA1_389570</name>
</gene>
<sequence>MCSLSYFYLRPRGEATFIINLILLLSTGRFEPPLRRLLHGRLAAPSRRVFGLLQLYCFINWLRSFLLPDSFRIIFSQICALFQTGSIPVQALD</sequence>
<accession>L8GGB8</accession>